<sequence length="113" mass="12266">MELGPVVRCGIGTLKRATISESEAHFTNDGHIIFTAYCVSLIKTAMQNWQSLEDIAATEPMEGKENNMTNRVLAFIGSAINKTPPPAITDFKRKYKALIAAGTEGADEDPAPR</sequence>
<dbReference type="Proteomes" id="UP000613740">
    <property type="component" value="Unassembled WGS sequence"/>
</dbReference>
<name>A0A835SJM2_9CHLO</name>
<reference evidence="1" key="1">
    <citation type="journal article" date="2020" name="bioRxiv">
        <title>Comparative genomics of Chlamydomonas.</title>
        <authorList>
            <person name="Craig R.J."/>
            <person name="Hasan A.R."/>
            <person name="Ness R.W."/>
            <person name="Keightley P.D."/>
        </authorList>
    </citation>
    <scope>NUCLEOTIDE SEQUENCE</scope>
    <source>
        <strain evidence="1">CCAP 11/173</strain>
    </source>
</reference>
<organism evidence="1 2">
    <name type="scientific">Chlamydomonas schloesseri</name>
    <dbReference type="NCBI Taxonomy" id="2026947"/>
    <lineage>
        <taxon>Eukaryota</taxon>
        <taxon>Viridiplantae</taxon>
        <taxon>Chlorophyta</taxon>
        <taxon>core chlorophytes</taxon>
        <taxon>Chlorophyceae</taxon>
        <taxon>CS clade</taxon>
        <taxon>Chlamydomonadales</taxon>
        <taxon>Chlamydomonadaceae</taxon>
        <taxon>Chlamydomonas</taxon>
    </lineage>
</organism>
<evidence type="ECO:0000313" key="2">
    <source>
        <dbReference type="Proteomes" id="UP000613740"/>
    </source>
</evidence>
<keyword evidence="2" id="KW-1185">Reference proteome</keyword>
<proteinExistence type="predicted"/>
<protein>
    <submittedName>
        <fullName evidence="1">Uncharacterized protein</fullName>
    </submittedName>
</protein>
<dbReference type="AlphaFoldDB" id="A0A835SJM2"/>
<dbReference type="EMBL" id="JAEHOD010000095">
    <property type="protein sequence ID" value="KAG2428229.1"/>
    <property type="molecule type" value="Genomic_DNA"/>
</dbReference>
<comment type="caution">
    <text evidence="1">The sequence shown here is derived from an EMBL/GenBank/DDBJ whole genome shotgun (WGS) entry which is preliminary data.</text>
</comment>
<gene>
    <name evidence="1" type="ORF">HYH02_014411</name>
</gene>
<evidence type="ECO:0000313" key="1">
    <source>
        <dbReference type="EMBL" id="KAG2428229.1"/>
    </source>
</evidence>
<accession>A0A835SJM2</accession>